<evidence type="ECO:0000256" key="2">
    <source>
        <dbReference type="ARBA" id="ARBA00023002"/>
    </source>
</evidence>
<dbReference type="EMBL" id="PYGA01000001">
    <property type="protein sequence ID" value="PSL00919.1"/>
    <property type="molecule type" value="Genomic_DNA"/>
</dbReference>
<dbReference type="Gene3D" id="3.40.50.720">
    <property type="entry name" value="NAD(P)-binding Rossmann-like Domain"/>
    <property type="match status" value="1"/>
</dbReference>
<accession>A0A2P8DUM0</accession>
<keyword evidence="2" id="KW-0560">Oxidoreductase</keyword>
<comment type="similarity">
    <text evidence="1">Belongs to the short-chain dehydrogenases/reductases (SDR) family.</text>
</comment>
<dbReference type="InterPro" id="IPR036291">
    <property type="entry name" value="NAD(P)-bd_dom_sf"/>
</dbReference>
<dbReference type="Pfam" id="PF00106">
    <property type="entry name" value="adh_short"/>
    <property type="match status" value="1"/>
</dbReference>
<protein>
    <submittedName>
        <fullName evidence="3">NAD(P)-dependent dehydrogenase (Short-subunit alcohol dehydrogenase family)</fullName>
    </submittedName>
</protein>
<sequence length="226" mass="23293">MGGTALVTGGTGGLGTAVVRAMLAAGRRVVVPWIVPEERALWTPEPGLELVRADLFDADDAAECVRVAAADPERPLNAVVNLVGGFAMGARVHETSEADFRRQIELNVLPTFLVSRAALPYLVDGGGGSIVCVSSRAAVRPFPGAVGYITAKSAVLGLVGALAAEYGKDGIRSNALLPGIIDTPANRDAQPDSDRAGWVPPERIAETVVFLCGEGSSAVNGAHLTV</sequence>
<dbReference type="Proteomes" id="UP000240542">
    <property type="component" value="Unassembled WGS sequence"/>
</dbReference>
<evidence type="ECO:0000313" key="3">
    <source>
        <dbReference type="EMBL" id="PSL00919.1"/>
    </source>
</evidence>
<dbReference type="PRINTS" id="PR00081">
    <property type="entry name" value="GDHRDH"/>
</dbReference>
<gene>
    <name evidence="3" type="ORF">CLV63_101398</name>
</gene>
<evidence type="ECO:0000313" key="4">
    <source>
        <dbReference type="Proteomes" id="UP000240542"/>
    </source>
</evidence>
<dbReference type="PANTHER" id="PTHR24321">
    <property type="entry name" value="DEHYDROGENASES, SHORT CHAIN"/>
    <property type="match status" value="1"/>
</dbReference>
<comment type="caution">
    <text evidence="3">The sequence shown here is derived from an EMBL/GenBank/DDBJ whole genome shotgun (WGS) entry which is preliminary data.</text>
</comment>
<dbReference type="SUPFAM" id="SSF51735">
    <property type="entry name" value="NAD(P)-binding Rossmann-fold domains"/>
    <property type="match status" value="1"/>
</dbReference>
<evidence type="ECO:0000256" key="1">
    <source>
        <dbReference type="ARBA" id="ARBA00006484"/>
    </source>
</evidence>
<dbReference type="AlphaFoldDB" id="A0A2P8DUM0"/>
<dbReference type="InterPro" id="IPR002347">
    <property type="entry name" value="SDR_fam"/>
</dbReference>
<dbReference type="GO" id="GO:0016491">
    <property type="term" value="F:oxidoreductase activity"/>
    <property type="evidence" value="ECO:0007669"/>
    <property type="project" value="UniProtKB-KW"/>
</dbReference>
<dbReference type="RefSeq" id="WP_106581088.1">
    <property type="nucleotide sequence ID" value="NZ_PYGA01000001.1"/>
</dbReference>
<keyword evidence="4" id="KW-1185">Reference proteome</keyword>
<organism evidence="3 4">
    <name type="scientific">Murinocardiopsis flavida</name>
    <dbReference type="NCBI Taxonomy" id="645275"/>
    <lineage>
        <taxon>Bacteria</taxon>
        <taxon>Bacillati</taxon>
        <taxon>Actinomycetota</taxon>
        <taxon>Actinomycetes</taxon>
        <taxon>Streptosporangiales</taxon>
        <taxon>Nocardiopsidaceae</taxon>
        <taxon>Murinocardiopsis</taxon>
    </lineage>
</organism>
<dbReference type="PANTHER" id="PTHR24321:SF8">
    <property type="entry name" value="ESTRADIOL 17-BETA-DEHYDROGENASE 8-RELATED"/>
    <property type="match status" value="1"/>
</dbReference>
<proteinExistence type="inferred from homology"/>
<reference evidence="3 4" key="1">
    <citation type="submission" date="2018-03" db="EMBL/GenBank/DDBJ databases">
        <title>Genomic Encyclopedia of Archaeal and Bacterial Type Strains, Phase II (KMG-II): from individual species to whole genera.</title>
        <authorList>
            <person name="Goeker M."/>
        </authorList>
    </citation>
    <scope>NUCLEOTIDE SEQUENCE [LARGE SCALE GENOMIC DNA]</scope>
    <source>
        <strain evidence="3 4">DSM 45312</strain>
    </source>
</reference>
<dbReference type="OrthoDB" id="3361211at2"/>
<name>A0A2P8DUM0_9ACTN</name>